<evidence type="ECO:0000313" key="2">
    <source>
        <dbReference type="Proteomes" id="UP000584670"/>
    </source>
</evidence>
<organism evidence="1 2">
    <name type="scientific">Streptomyces cupreus</name>
    <dbReference type="NCBI Taxonomy" id="2759956"/>
    <lineage>
        <taxon>Bacteria</taxon>
        <taxon>Bacillati</taxon>
        <taxon>Actinomycetota</taxon>
        <taxon>Actinomycetes</taxon>
        <taxon>Kitasatosporales</taxon>
        <taxon>Streptomycetaceae</taxon>
        <taxon>Streptomyces</taxon>
    </lineage>
</organism>
<dbReference type="AlphaFoldDB" id="A0A7X1MC17"/>
<protein>
    <recommendedName>
        <fullName evidence="3">Alkylmercury lyase</fullName>
    </recommendedName>
</protein>
<gene>
    <name evidence="1" type="ORF">H4N64_30230</name>
</gene>
<dbReference type="EMBL" id="JACMSF010000040">
    <property type="protein sequence ID" value="MBC2905767.1"/>
    <property type="molecule type" value="Genomic_DNA"/>
</dbReference>
<dbReference type="Proteomes" id="UP000584670">
    <property type="component" value="Unassembled WGS sequence"/>
</dbReference>
<accession>A0A7X1MC17</accession>
<proteinExistence type="predicted"/>
<name>A0A7X1MC17_9ACTN</name>
<evidence type="ECO:0008006" key="3">
    <source>
        <dbReference type="Google" id="ProtNLM"/>
    </source>
</evidence>
<evidence type="ECO:0000313" key="1">
    <source>
        <dbReference type="EMBL" id="MBC2905767.1"/>
    </source>
</evidence>
<sequence>MRISVLAVPGCPNAPLVCERIAAVLAGRAVPVEVVEVPDETAAARWDMKGSPTVLLNGADPFAVPGARPSISCRLYRNVDGTSEGAPSVTDLRRALAAAGLSEVAG</sequence>
<keyword evidence="2" id="KW-1185">Reference proteome</keyword>
<comment type="caution">
    <text evidence="1">The sequence shown here is derived from an EMBL/GenBank/DDBJ whole genome shotgun (WGS) entry which is preliminary data.</text>
</comment>
<reference evidence="1 2" key="1">
    <citation type="submission" date="2020-08" db="EMBL/GenBank/DDBJ databases">
        <title>Streptomyces sp. PSKA01 genome sequencing and assembly.</title>
        <authorList>
            <person name="Mandal S."/>
            <person name="Maiti P.K."/>
            <person name="Das P."/>
        </authorList>
    </citation>
    <scope>NUCLEOTIDE SEQUENCE [LARGE SCALE GENOMIC DNA]</scope>
    <source>
        <strain evidence="1 2">PSKA01</strain>
    </source>
</reference>